<organism evidence="2 3">
    <name type="scientific">Streptoalloteichus tenebrarius (strain ATCC 17920 / DSM 40477 / JCM 4838 / CBS 697.72 / NBRC 16177 / NCIMB 11028 / NRRL B-12390 / A12253. 1 / ISP 5477)</name>
    <name type="common">Streptomyces tenebrarius</name>
    <dbReference type="NCBI Taxonomy" id="1933"/>
    <lineage>
        <taxon>Bacteria</taxon>
        <taxon>Bacillati</taxon>
        <taxon>Actinomycetota</taxon>
        <taxon>Actinomycetes</taxon>
        <taxon>Pseudonocardiales</taxon>
        <taxon>Pseudonocardiaceae</taxon>
        <taxon>Streptoalloteichus</taxon>
    </lineage>
</organism>
<gene>
    <name evidence="2" type="ORF">LX15_000619</name>
</gene>
<dbReference type="Gene3D" id="3.40.50.300">
    <property type="entry name" value="P-loop containing nucleotide triphosphate hydrolases"/>
    <property type="match status" value="1"/>
</dbReference>
<evidence type="ECO:0000313" key="2">
    <source>
        <dbReference type="EMBL" id="MCP2256936.1"/>
    </source>
</evidence>
<keyword evidence="3" id="KW-1185">Reference proteome</keyword>
<dbReference type="Pfam" id="PF13304">
    <property type="entry name" value="AAA_21"/>
    <property type="match status" value="1"/>
</dbReference>
<dbReference type="RefSeq" id="WP_253667901.1">
    <property type="nucleotide sequence ID" value="NZ_JAMTCP010000002.1"/>
</dbReference>
<feature type="domain" description="ATPase AAA-type core" evidence="1">
    <location>
        <begin position="34"/>
        <end position="375"/>
    </location>
</feature>
<evidence type="ECO:0000313" key="3">
    <source>
        <dbReference type="Proteomes" id="UP001205311"/>
    </source>
</evidence>
<dbReference type="PANTHER" id="PTHR40396">
    <property type="entry name" value="ATPASE-LIKE PROTEIN"/>
    <property type="match status" value="1"/>
</dbReference>
<reference evidence="2 3" key="1">
    <citation type="submission" date="2022-06" db="EMBL/GenBank/DDBJ databases">
        <title>Genomic Encyclopedia of Archaeal and Bacterial Type Strains, Phase II (KMG-II): from individual species to whole genera.</title>
        <authorList>
            <person name="Goeker M."/>
        </authorList>
    </citation>
    <scope>NUCLEOTIDE SEQUENCE [LARGE SCALE GENOMIC DNA]</scope>
    <source>
        <strain evidence="2 3">DSM 40477</strain>
    </source>
</reference>
<protein>
    <recommendedName>
        <fullName evidence="1">ATPase AAA-type core domain-containing protein</fullName>
    </recommendedName>
</protein>
<accession>A0ABT1HN50</accession>
<dbReference type="PANTHER" id="PTHR40396:SF1">
    <property type="entry name" value="ATPASE AAA-TYPE CORE DOMAIN-CONTAINING PROTEIN"/>
    <property type="match status" value="1"/>
</dbReference>
<dbReference type="InterPro" id="IPR027417">
    <property type="entry name" value="P-loop_NTPase"/>
</dbReference>
<dbReference type="SUPFAM" id="SSF52540">
    <property type="entry name" value="P-loop containing nucleoside triphosphate hydrolases"/>
    <property type="match status" value="1"/>
</dbReference>
<dbReference type="Proteomes" id="UP001205311">
    <property type="component" value="Unassembled WGS sequence"/>
</dbReference>
<name>A0ABT1HN50_STRSD</name>
<sequence length="452" mass="51134">MLRSFRLGNHRSIWDEQELLLLPAYDKRRAVLPVVAIYGANAAGKSNFLDGLQFMVRAVTESFDGWQPLDGVPRRPFRLDPRAAEEASTFVVELLLGGIRYTYGFQVDNEMVVEEWLFSYPEKRRRIVFERRGEELRFGSTVPTQRGKTEVLEDLLRPNALFLSLAAKANLDPLLPVYEWFLRGVSFRGPGRAQSTEYTAVKFIDGSPQRQRLLVELLQLADLGITDVLVLREEDPTWREMGWRVEQELAMLQDRRDAGGQNESQQSLFEDLEQQLRARARMYSRPRYRRRLLFAHGPGALFDLGEESKGTQGWLSLLPVALTCLEEGSTLVVDEIDSSLHPRLTARLVALFRDQVTNPKGAQLLFNTHDTSLLSPVLGEEVLKRDEVWFVEKNDSGASVLFPLTEFKPRAGENAERRYLGGSYGAIPNILAEDFVEAVRSSGLFGGADGQA</sequence>
<evidence type="ECO:0000259" key="1">
    <source>
        <dbReference type="Pfam" id="PF13304"/>
    </source>
</evidence>
<dbReference type="EMBL" id="JAMTCP010000002">
    <property type="protein sequence ID" value="MCP2256936.1"/>
    <property type="molecule type" value="Genomic_DNA"/>
</dbReference>
<comment type="caution">
    <text evidence="2">The sequence shown here is derived from an EMBL/GenBank/DDBJ whole genome shotgun (WGS) entry which is preliminary data.</text>
</comment>
<dbReference type="InterPro" id="IPR003959">
    <property type="entry name" value="ATPase_AAA_core"/>
</dbReference>
<proteinExistence type="predicted"/>